<dbReference type="RefSeq" id="WP_346146688.1">
    <property type="nucleotide sequence ID" value="NZ_JBHSOC010000028.1"/>
</dbReference>
<accession>A0ABW0VF96</accession>
<reference evidence="2" key="1">
    <citation type="journal article" date="2019" name="Int. J. Syst. Evol. Microbiol.">
        <title>The Global Catalogue of Microorganisms (GCM) 10K type strain sequencing project: providing services to taxonomists for standard genome sequencing and annotation.</title>
        <authorList>
            <consortium name="The Broad Institute Genomics Platform"/>
            <consortium name="The Broad Institute Genome Sequencing Center for Infectious Disease"/>
            <person name="Wu L."/>
            <person name="Ma J."/>
        </authorList>
    </citation>
    <scope>NUCLEOTIDE SEQUENCE [LARGE SCALE GENOMIC DNA]</scope>
    <source>
        <strain evidence="2">CGMCC 4.1622</strain>
    </source>
</reference>
<name>A0ABW0VF96_9ACTN</name>
<evidence type="ECO:0000313" key="2">
    <source>
        <dbReference type="Proteomes" id="UP001596066"/>
    </source>
</evidence>
<evidence type="ECO:0000313" key="1">
    <source>
        <dbReference type="EMBL" id="MFC5643196.1"/>
    </source>
</evidence>
<protein>
    <recommendedName>
        <fullName evidence="3">Transposase</fullName>
    </recommendedName>
</protein>
<proteinExistence type="predicted"/>
<sequence>MTTNQDAAAVEATVAQEVWRDAFGEVTGLVAGCFPRRETRRTFAEMTEALLMGIERANCWTLAEALGHSGPHRLQHFLARAV</sequence>
<dbReference type="EMBL" id="JBHSOC010000028">
    <property type="protein sequence ID" value="MFC5643196.1"/>
    <property type="molecule type" value="Genomic_DNA"/>
</dbReference>
<keyword evidence="2" id="KW-1185">Reference proteome</keyword>
<comment type="caution">
    <text evidence="1">The sequence shown here is derived from an EMBL/GenBank/DDBJ whole genome shotgun (WGS) entry which is preliminary data.</text>
</comment>
<organism evidence="1 2">
    <name type="scientific">Kitasatospora cinereorecta</name>
    <dbReference type="NCBI Taxonomy" id="285560"/>
    <lineage>
        <taxon>Bacteria</taxon>
        <taxon>Bacillati</taxon>
        <taxon>Actinomycetota</taxon>
        <taxon>Actinomycetes</taxon>
        <taxon>Kitasatosporales</taxon>
        <taxon>Streptomycetaceae</taxon>
        <taxon>Kitasatospora</taxon>
    </lineage>
</organism>
<gene>
    <name evidence="1" type="ORF">ACFPZF_17750</name>
</gene>
<dbReference type="Proteomes" id="UP001596066">
    <property type="component" value="Unassembled WGS sequence"/>
</dbReference>
<evidence type="ECO:0008006" key="3">
    <source>
        <dbReference type="Google" id="ProtNLM"/>
    </source>
</evidence>